<evidence type="ECO:0000259" key="5">
    <source>
        <dbReference type="PROSITE" id="PS51034"/>
    </source>
</evidence>
<dbReference type="CDD" id="cd00063">
    <property type="entry name" value="FN3"/>
    <property type="match status" value="2"/>
</dbReference>
<evidence type="ECO:0000313" key="7">
    <source>
        <dbReference type="Proteomes" id="UP001152622"/>
    </source>
</evidence>
<keyword evidence="2" id="KW-1015">Disulfide bond</keyword>
<feature type="domain" description="ZP" evidence="5">
    <location>
        <begin position="660"/>
        <end position="913"/>
    </location>
</feature>
<keyword evidence="7" id="KW-1185">Reference proteome</keyword>
<dbReference type="InterPro" id="IPR042235">
    <property type="entry name" value="ZP-C_dom"/>
</dbReference>
<feature type="transmembrane region" description="Helical" evidence="4">
    <location>
        <begin position="941"/>
        <end position="965"/>
    </location>
</feature>
<evidence type="ECO:0000256" key="3">
    <source>
        <dbReference type="SAM" id="MobiDB-lite"/>
    </source>
</evidence>
<evidence type="ECO:0000313" key="6">
    <source>
        <dbReference type="EMBL" id="KAJ8374253.1"/>
    </source>
</evidence>
<dbReference type="InterPro" id="IPR000152">
    <property type="entry name" value="EGF-type_Asp/Asn_hydroxyl_site"/>
</dbReference>
<feature type="region of interest" description="Disordered" evidence="3">
    <location>
        <begin position="510"/>
        <end position="529"/>
    </location>
</feature>
<dbReference type="Gene3D" id="2.60.40.10">
    <property type="entry name" value="Immunoglobulins"/>
    <property type="match status" value="2"/>
</dbReference>
<dbReference type="GO" id="GO:0005509">
    <property type="term" value="F:calcium ion binding"/>
    <property type="evidence" value="ECO:0007669"/>
    <property type="project" value="InterPro"/>
</dbReference>
<dbReference type="PANTHER" id="PTHR14002:SF60">
    <property type="entry name" value="ZP DOMAIN-CONTAINING PROTEIN"/>
    <property type="match status" value="1"/>
</dbReference>
<dbReference type="InterPro" id="IPR003961">
    <property type="entry name" value="FN3_dom"/>
</dbReference>
<dbReference type="GO" id="GO:0032502">
    <property type="term" value="P:developmental process"/>
    <property type="evidence" value="ECO:0007669"/>
    <property type="project" value="UniProtKB-ARBA"/>
</dbReference>
<comment type="caution">
    <text evidence="6">The sequence shown here is derived from an EMBL/GenBank/DDBJ whole genome shotgun (WGS) entry which is preliminary data.</text>
</comment>
<evidence type="ECO:0000256" key="2">
    <source>
        <dbReference type="ARBA" id="ARBA00023157"/>
    </source>
</evidence>
<dbReference type="EMBL" id="JAINUF010000002">
    <property type="protein sequence ID" value="KAJ8374253.1"/>
    <property type="molecule type" value="Genomic_DNA"/>
</dbReference>
<accession>A0A9Q1J965</accession>
<evidence type="ECO:0000256" key="4">
    <source>
        <dbReference type="SAM" id="Phobius"/>
    </source>
</evidence>
<dbReference type="CDD" id="cd00054">
    <property type="entry name" value="EGF_CA"/>
    <property type="match status" value="1"/>
</dbReference>
<dbReference type="SUPFAM" id="SSF49265">
    <property type="entry name" value="Fibronectin type III"/>
    <property type="match status" value="2"/>
</dbReference>
<dbReference type="Gene3D" id="2.60.40.4100">
    <property type="entry name" value="Zona pellucida, ZP-C domain"/>
    <property type="match status" value="1"/>
</dbReference>
<dbReference type="SMART" id="SM00241">
    <property type="entry name" value="ZP"/>
    <property type="match status" value="1"/>
</dbReference>
<dbReference type="OrthoDB" id="9987373at2759"/>
<protein>
    <recommendedName>
        <fullName evidence="5">ZP domain-containing protein</fullName>
    </recommendedName>
</protein>
<organism evidence="6 7">
    <name type="scientific">Synaphobranchus kaupii</name>
    <name type="common">Kaup's arrowtooth eel</name>
    <dbReference type="NCBI Taxonomy" id="118154"/>
    <lineage>
        <taxon>Eukaryota</taxon>
        <taxon>Metazoa</taxon>
        <taxon>Chordata</taxon>
        <taxon>Craniata</taxon>
        <taxon>Vertebrata</taxon>
        <taxon>Euteleostomi</taxon>
        <taxon>Actinopterygii</taxon>
        <taxon>Neopterygii</taxon>
        <taxon>Teleostei</taxon>
        <taxon>Anguilliformes</taxon>
        <taxon>Synaphobranchidae</taxon>
        <taxon>Synaphobranchus</taxon>
    </lineage>
</organism>
<keyword evidence="4" id="KW-0812">Transmembrane</keyword>
<dbReference type="PANTHER" id="PTHR14002">
    <property type="entry name" value="ENDOGLIN/TGF-BETA RECEPTOR TYPE III"/>
    <property type="match status" value="1"/>
</dbReference>
<evidence type="ECO:0000256" key="1">
    <source>
        <dbReference type="ARBA" id="ARBA00022729"/>
    </source>
</evidence>
<keyword evidence="4" id="KW-1133">Transmembrane helix</keyword>
<gene>
    <name evidence="6" type="ORF">SKAU_G00048330</name>
</gene>
<proteinExistence type="predicted"/>
<sequence length="979" mass="108881">MFLNAHVAFSRKGSFSLKHVYLCVSSLTADITAAFVFVGKLQQYCLLHLLGYKCQRLCAETRYRIHTLRTKYGGISEVWNFSIVSDSINVSSIPRSASLPSPQFPSNTIEALKTFKSNEVFPCEKDTHYLYQKEDFIIALGHSHHFPLRVESWDASSLLISWRGSPHLPPAHLRRVTLYRPDLDRLAVLYNKTTLTSHYRFGRLEACRNYVACVETARGASLLCLTALTDPDVPRNFRVTAWNSSCVTVEWDCPANDLASFLVTVFHLDSSGRILEEKSFGQAPDNSVFTVAGLPPCSMVKLGLQAVCQSQAQSRHSRMLLSDGNSANSEIINLHQSSYGPHSYTVSWSVRNTSSISSFRVYHEGELQSYTFGTSYVVTGLQPCQRYSCRVEAMCGDSTVMSVDTVQTKTGGSGSVEAGPYGPGDVLDLRFRQKDSTVLWSSMSAVAFLYRLSESGDPDIRKGRLADSTLLLPGLRPGAPYDLEVVAECDGGERGASAVLYFVAEGAPGNAPNDASGDESSGTPSDTLLPRVVDSTAQTTDHLDFKLHLSDHKMFLVVPWTMPPSLKDPKAPRAALESIVKNKLQNLLKKSWPKVEVQLISFEDCEKKTKTKITFESFDVSSQDELVSLHPEEQLQYINSLNHPYITVMEDTIYWDDPDECDSPALIKCGSNSLCINTLDSFTCVCEPGLPRVEVKSLLVKSVLKLRKCCQVVQKLMNQTHVELRNMLIVTLDSSTSITRRDLKVLWTCAYPLLHTSAAHMKPNLHWYSSHSVVQVNSSRLLEIRMALYSDSSYTYNYTGPVELASSEHLYIQVSLHSENTLAYDMNLQVEACWATEGANPQEEKKAFVLREGCPNDRTFRWFLDNSSDQRRRFSVQMFTMSDYAHIYLHCLARICSQEENCTTNCSSRESGKVRRDLPDKLTAIVSTGPISAAKGNLSHWAGALITLSVGGGLIGLFVLTALGVRAVQVLAQHNLTHQ</sequence>
<dbReference type="Proteomes" id="UP001152622">
    <property type="component" value="Chromosome 2"/>
</dbReference>
<dbReference type="PROSITE" id="PS00010">
    <property type="entry name" value="ASX_HYDROXYL"/>
    <property type="match status" value="1"/>
</dbReference>
<dbReference type="PROSITE" id="PS01187">
    <property type="entry name" value="EGF_CA"/>
    <property type="match status" value="1"/>
</dbReference>
<dbReference type="AlphaFoldDB" id="A0A9Q1J965"/>
<dbReference type="InterPro" id="IPR001507">
    <property type="entry name" value="ZP_dom"/>
</dbReference>
<dbReference type="InterPro" id="IPR018097">
    <property type="entry name" value="EGF_Ca-bd_CS"/>
</dbReference>
<dbReference type="InterPro" id="IPR055355">
    <property type="entry name" value="ZP-C"/>
</dbReference>
<dbReference type="SUPFAM" id="SSF57196">
    <property type="entry name" value="EGF/Laminin"/>
    <property type="match status" value="1"/>
</dbReference>
<dbReference type="Gene3D" id="2.10.25.10">
    <property type="entry name" value="Laminin"/>
    <property type="match status" value="1"/>
</dbReference>
<keyword evidence="1" id="KW-0732">Signal</keyword>
<name>A0A9Q1J965_SYNKA</name>
<dbReference type="PROSITE" id="PS51034">
    <property type="entry name" value="ZP_2"/>
    <property type="match status" value="1"/>
</dbReference>
<dbReference type="Pfam" id="PF00100">
    <property type="entry name" value="Zona_pellucida"/>
    <property type="match status" value="1"/>
</dbReference>
<dbReference type="InterPro" id="IPR036116">
    <property type="entry name" value="FN3_sf"/>
</dbReference>
<dbReference type="SMART" id="SM00060">
    <property type="entry name" value="FN3"/>
    <property type="match status" value="4"/>
</dbReference>
<reference evidence="6" key="1">
    <citation type="journal article" date="2023" name="Science">
        <title>Genome structures resolve the early diversification of teleost fishes.</title>
        <authorList>
            <person name="Parey E."/>
            <person name="Louis A."/>
            <person name="Montfort J."/>
            <person name="Bouchez O."/>
            <person name="Roques C."/>
            <person name="Iampietro C."/>
            <person name="Lluch J."/>
            <person name="Castinel A."/>
            <person name="Donnadieu C."/>
            <person name="Desvignes T."/>
            <person name="Floi Bucao C."/>
            <person name="Jouanno E."/>
            <person name="Wen M."/>
            <person name="Mejri S."/>
            <person name="Dirks R."/>
            <person name="Jansen H."/>
            <person name="Henkel C."/>
            <person name="Chen W.J."/>
            <person name="Zahm M."/>
            <person name="Cabau C."/>
            <person name="Klopp C."/>
            <person name="Thompson A.W."/>
            <person name="Robinson-Rechavi M."/>
            <person name="Braasch I."/>
            <person name="Lecointre G."/>
            <person name="Bobe J."/>
            <person name="Postlethwait J.H."/>
            <person name="Berthelot C."/>
            <person name="Roest Crollius H."/>
            <person name="Guiguen Y."/>
        </authorList>
    </citation>
    <scope>NUCLEOTIDE SEQUENCE</scope>
    <source>
        <strain evidence="6">WJC10195</strain>
    </source>
</reference>
<keyword evidence="4" id="KW-0472">Membrane</keyword>
<dbReference type="InterPro" id="IPR013783">
    <property type="entry name" value="Ig-like_fold"/>
</dbReference>